<feature type="disulfide bond" evidence="20">
    <location>
        <begin position="197"/>
        <end position="261"/>
    </location>
</feature>
<dbReference type="SUPFAM" id="SSF56487">
    <property type="entry name" value="SRCR-like"/>
    <property type="match status" value="3"/>
</dbReference>
<evidence type="ECO:0000259" key="24">
    <source>
        <dbReference type="PROSITE" id="PS50923"/>
    </source>
</evidence>
<keyword evidence="17" id="KW-0325">Glycoprotein</keyword>
<dbReference type="Gene3D" id="2.10.70.10">
    <property type="entry name" value="Complement Module, domain 1"/>
    <property type="match status" value="1"/>
</dbReference>
<evidence type="ECO:0000256" key="14">
    <source>
        <dbReference type="ARBA" id="ARBA00022989"/>
    </source>
</evidence>
<keyword evidence="15" id="KW-0472">Membrane</keyword>
<dbReference type="Pfam" id="PF00057">
    <property type="entry name" value="Ldl_recept_a"/>
    <property type="match status" value="1"/>
</dbReference>
<dbReference type="PROSITE" id="PS50068">
    <property type="entry name" value="LDLRA_2"/>
    <property type="match status" value="1"/>
</dbReference>
<dbReference type="FunFam" id="2.10.70.10:FF:000064">
    <property type="entry name" value="Fibulin 7"/>
    <property type="match status" value="1"/>
</dbReference>
<dbReference type="InterPro" id="IPR035976">
    <property type="entry name" value="Sushi/SCR/CCP_sf"/>
</dbReference>
<dbReference type="InterPro" id="IPR000436">
    <property type="entry name" value="Sushi_SCR_CCP_dom"/>
</dbReference>
<dbReference type="Proteomes" id="UP001174909">
    <property type="component" value="Unassembled WGS sequence"/>
</dbReference>
<dbReference type="SMART" id="SM00179">
    <property type="entry name" value="EGF_CA"/>
    <property type="match status" value="2"/>
</dbReference>
<dbReference type="InterPro" id="IPR000742">
    <property type="entry name" value="EGF"/>
</dbReference>
<evidence type="ECO:0000256" key="16">
    <source>
        <dbReference type="ARBA" id="ARBA00023157"/>
    </source>
</evidence>
<dbReference type="CDD" id="cd00112">
    <property type="entry name" value="LDLa"/>
    <property type="match status" value="1"/>
</dbReference>
<dbReference type="Pfam" id="PF00530">
    <property type="entry name" value="SRCR"/>
    <property type="match status" value="3"/>
</dbReference>
<evidence type="ECO:0000259" key="23">
    <source>
        <dbReference type="PROSITE" id="PS50287"/>
    </source>
</evidence>
<evidence type="ECO:0000313" key="26">
    <source>
        <dbReference type="Proteomes" id="UP001174909"/>
    </source>
</evidence>
<evidence type="ECO:0000256" key="6">
    <source>
        <dbReference type="ARBA" id="ARBA00022670"/>
    </source>
</evidence>
<dbReference type="PROSITE" id="PS50026">
    <property type="entry name" value="EGF_3"/>
    <property type="match status" value="2"/>
</dbReference>
<dbReference type="PROSITE" id="PS01187">
    <property type="entry name" value="EGF_CA"/>
    <property type="match status" value="1"/>
</dbReference>
<dbReference type="GO" id="GO:0005509">
    <property type="term" value="F:calcium ion binding"/>
    <property type="evidence" value="ECO:0007669"/>
    <property type="project" value="InterPro"/>
</dbReference>
<reference evidence="25" key="1">
    <citation type="submission" date="2023-03" db="EMBL/GenBank/DDBJ databases">
        <authorList>
            <person name="Steffen K."/>
            <person name="Cardenas P."/>
        </authorList>
    </citation>
    <scope>NUCLEOTIDE SEQUENCE</scope>
</reference>
<dbReference type="GO" id="GO:0016020">
    <property type="term" value="C:membrane"/>
    <property type="evidence" value="ECO:0007669"/>
    <property type="project" value="UniProtKB-SubCell"/>
</dbReference>
<dbReference type="InterPro" id="IPR049883">
    <property type="entry name" value="NOTCH1_EGF-like"/>
</dbReference>
<dbReference type="CDD" id="cd00054">
    <property type="entry name" value="EGF_CA"/>
    <property type="match status" value="2"/>
</dbReference>
<keyword evidence="6" id="KW-0645">Protease</keyword>
<dbReference type="InterPro" id="IPR002172">
    <property type="entry name" value="LDrepeatLR_classA_rpt"/>
</dbReference>
<dbReference type="SMART" id="SM00181">
    <property type="entry name" value="EGF"/>
    <property type="match status" value="2"/>
</dbReference>
<evidence type="ECO:0000256" key="21">
    <source>
        <dbReference type="PROSITE-ProRule" id="PRU00302"/>
    </source>
</evidence>
<evidence type="ECO:0000256" key="3">
    <source>
        <dbReference type="ARBA" id="ARBA00022525"/>
    </source>
</evidence>
<keyword evidence="4 18" id="KW-0245">EGF-like domain</keyword>
<dbReference type="InterPro" id="IPR001881">
    <property type="entry name" value="EGF-like_Ca-bd_dom"/>
</dbReference>
<dbReference type="FunFam" id="3.10.250.10:FF:000016">
    <property type="entry name" value="Scavenger receptor cysteine-rich protein type 12"/>
    <property type="match status" value="1"/>
</dbReference>
<dbReference type="GO" id="GO:0008236">
    <property type="term" value="F:serine-type peptidase activity"/>
    <property type="evidence" value="ECO:0007669"/>
    <property type="project" value="UniProtKB-KW"/>
</dbReference>
<dbReference type="Gene3D" id="2.10.25.10">
    <property type="entry name" value="Laminin"/>
    <property type="match status" value="2"/>
</dbReference>
<feature type="domain" description="SRCR" evidence="23">
    <location>
        <begin position="172"/>
        <end position="272"/>
    </location>
</feature>
<dbReference type="SUPFAM" id="SSF57196">
    <property type="entry name" value="EGF/Laminin"/>
    <property type="match status" value="2"/>
</dbReference>
<feature type="domain" description="SRCR" evidence="23">
    <location>
        <begin position="431"/>
        <end position="472"/>
    </location>
</feature>
<feature type="domain" description="EGF-like" evidence="22">
    <location>
        <begin position="330"/>
        <end position="370"/>
    </location>
</feature>
<dbReference type="FunFam" id="2.10.25.10:FF:000038">
    <property type="entry name" value="Fibrillin 2"/>
    <property type="match status" value="2"/>
</dbReference>
<evidence type="ECO:0000256" key="20">
    <source>
        <dbReference type="PROSITE-ProRule" id="PRU00196"/>
    </source>
</evidence>
<organism evidence="25 26">
    <name type="scientific">Geodia barretti</name>
    <name type="common">Barrett's horny sponge</name>
    <dbReference type="NCBI Taxonomy" id="519541"/>
    <lineage>
        <taxon>Eukaryota</taxon>
        <taxon>Metazoa</taxon>
        <taxon>Porifera</taxon>
        <taxon>Demospongiae</taxon>
        <taxon>Heteroscleromorpha</taxon>
        <taxon>Tetractinellida</taxon>
        <taxon>Astrophorina</taxon>
        <taxon>Geodiidae</taxon>
        <taxon>Geodia</taxon>
    </lineage>
</organism>
<feature type="disulfide bond" evidence="19">
    <location>
        <begin position="27"/>
        <end position="42"/>
    </location>
</feature>
<gene>
    <name evidence="25" type="ORF">GBAR_LOCUS26776</name>
</gene>
<keyword evidence="13" id="KW-0130">Cell adhesion</keyword>
<dbReference type="GO" id="GO:0005576">
    <property type="term" value="C:extracellular region"/>
    <property type="evidence" value="ECO:0007669"/>
    <property type="project" value="UniProtKB-SubCell"/>
</dbReference>
<keyword evidence="14" id="KW-1133">Transmembrane helix</keyword>
<feature type="disulfide bond" evidence="21">
    <location>
        <begin position="74"/>
        <end position="101"/>
    </location>
</feature>
<feature type="domain" description="EGF-like" evidence="22">
    <location>
        <begin position="288"/>
        <end position="329"/>
    </location>
</feature>
<dbReference type="GO" id="GO:0007155">
    <property type="term" value="P:cell adhesion"/>
    <property type="evidence" value="ECO:0007669"/>
    <property type="project" value="UniProtKB-KW"/>
</dbReference>
<evidence type="ECO:0000256" key="1">
    <source>
        <dbReference type="ARBA" id="ARBA00004167"/>
    </source>
</evidence>
<dbReference type="InterPro" id="IPR000152">
    <property type="entry name" value="EGF-type_Asp/Asn_hydroxyl_site"/>
</dbReference>
<dbReference type="Pfam" id="PF07645">
    <property type="entry name" value="EGF_CA"/>
    <property type="match status" value="1"/>
</dbReference>
<dbReference type="InterPro" id="IPR036055">
    <property type="entry name" value="LDL_receptor-like_sf"/>
</dbReference>
<evidence type="ECO:0000256" key="15">
    <source>
        <dbReference type="ARBA" id="ARBA00023136"/>
    </source>
</evidence>
<dbReference type="SMART" id="SM00032">
    <property type="entry name" value="CCP"/>
    <property type="match status" value="1"/>
</dbReference>
<evidence type="ECO:0000259" key="22">
    <source>
        <dbReference type="PROSITE" id="PS50026"/>
    </source>
</evidence>
<evidence type="ECO:0000256" key="11">
    <source>
        <dbReference type="ARBA" id="ARBA00022825"/>
    </source>
</evidence>
<proteinExistence type="predicted"/>
<evidence type="ECO:0000256" key="18">
    <source>
        <dbReference type="PROSITE-ProRule" id="PRU00076"/>
    </source>
</evidence>
<keyword evidence="11" id="KW-0720">Serine protease</keyword>
<evidence type="ECO:0000256" key="13">
    <source>
        <dbReference type="ARBA" id="ARBA00022889"/>
    </source>
</evidence>
<evidence type="ECO:0000256" key="9">
    <source>
        <dbReference type="ARBA" id="ARBA00022737"/>
    </source>
</evidence>
<evidence type="ECO:0000313" key="25">
    <source>
        <dbReference type="EMBL" id="CAI8048573.1"/>
    </source>
</evidence>
<dbReference type="InterPro" id="IPR024731">
    <property type="entry name" value="NELL2-like_EGF"/>
</dbReference>
<evidence type="ECO:0000256" key="17">
    <source>
        <dbReference type="ARBA" id="ARBA00023180"/>
    </source>
</evidence>
<comment type="subcellular location">
    <subcellularLocation>
        <location evidence="1">Membrane</location>
        <topology evidence="1">Single-pass membrane protein</topology>
    </subcellularLocation>
    <subcellularLocation>
        <location evidence="2">Secreted</location>
    </subcellularLocation>
</comment>
<dbReference type="CDD" id="cd00033">
    <property type="entry name" value="CCP"/>
    <property type="match status" value="1"/>
</dbReference>
<keyword evidence="16 20" id="KW-1015">Disulfide bond</keyword>
<dbReference type="EMBL" id="CASHTH010003735">
    <property type="protein sequence ID" value="CAI8048573.1"/>
    <property type="molecule type" value="Genomic_DNA"/>
</dbReference>
<feature type="domain" description="Sushi" evidence="24">
    <location>
        <begin position="46"/>
        <end position="103"/>
    </location>
</feature>
<dbReference type="PANTHER" id="PTHR48071">
    <property type="entry name" value="SRCR DOMAIN-CONTAINING PROTEIN"/>
    <property type="match status" value="1"/>
</dbReference>
<dbReference type="Pfam" id="PF00084">
    <property type="entry name" value="Sushi"/>
    <property type="match status" value="1"/>
</dbReference>
<evidence type="ECO:0000256" key="5">
    <source>
        <dbReference type="ARBA" id="ARBA00022659"/>
    </source>
</evidence>
<evidence type="ECO:0000256" key="7">
    <source>
        <dbReference type="ARBA" id="ARBA00022692"/>
    </source>
</evidence>
<dbReference type="Gene3D" id="3.10.250.10">
    <property type="entry name" value="SRCR-like domain"/>
    <property type="match status" value="3"/>
</dbReference>
<accession>A0AA35TJ68</accession>
<dbReference type="InterPro" id="IPR001190">
    <property type="entry name" value="SRCR"/>
</dbReference>
<keyword evidence="7" id="KW-0812">Transmembrane</keyword>
<dbReference type="AlphaFoldDB" id="A0AA35TJ68"/>
<evidence type="ECO:0000256" key="8">
    <source>
        <dbReference type="ARBA" id="ARBA00022729"/>
    </source>
</evidence>
<dbReference type="PROSITE" id="PS50287">
    <property type="entry name" value="SRCR_2"/>
    <property type="match status" value="3"/>
</dbReference>
<dbReference type="InterPro" id="IPR036772">
    <property type="entry name" value="SRCR-like_dom_sf"/>
</dbReference>
<keyword evidence="9" id="KW-0677">Repeat</keyword>
<keyword evidence="5 21" id="KW-0768">Sushi</keyword>
<dbReference type="SUPFAM" id="SSF57424">
    <property type="entry name" value="LDL receptor-like module"/>
    <property type="match status" value="1"/>
</dbReference>
<dbReference type="PROSITE" id="PS00010">
    <property type="entry name" value="ASX_HYDROXYL"/>
    <property type="match status" value="2"/>
</dbReference>
<dbReference type="Pfam" id="PF12947">
    <property type="entry name" value="EGF_3"/>
    <property type="match status" value="1"/>
</dbReference>
<feature type="disulfide bond" evidence="20">
    <location>
        <begin position="241"/>
        <end position="251"/>
    </location>
</feature>
<dbReference type="PANTHER" id="PTHR48071:SF18">
    <property type="entry name" value="DELETED IN MALIGNANT BRAIN TUMORS 1 PROTEIN-RELATED"/>
    <property type="match status" value="1"/>
</dbReference>
<comment type="caution">
    <text evidence="20">Lacks conserved residue(s) required for the propagation of feature annotation.</text>
</comment>
<dbReference type="PROSITE" id="PS01186">
    <property type="entry name" value="EGF_2"/>
    <property type="match status" value="2"/>
</dbReference>
<keyword evidence="8" id="KW-0732">Signal</keyword>
<keyword evidence="12" id="KW-0106">Calcium</keyword>
<keyword evidence="10" id="KW-0378">Hydrolase</keyword>
<feature type="domain" description="SRCR" evidence="23">
    <location>
        <begin position="378"/>
        <end position="421"/>
    </location>
</feature>
<dbReference type="SMART" id="SM00202">
    <property type="entry name" value="SR"/>
    <property type="match status" value="2"/>
</dbReference>
<dbReference type="InterPro" id="IPR018097">
    <property type="entry name" value="EGF_Ca-bd_CS"/>
</dbReference>
<dbReference type="GO" id="GO:0006508">
    <property type="term" value="P:proteolysis"/>
    <property type="evidence" value="ECO:0007669"/>
    <property type="project" value="UniProtKB-KW"/>
</dbReference>
<evidence type="ECO:0000256" key="2">
    <source>
        <dbReference type="ARBA" id="ARBA00004613"/>
    </source>
</evidence>
<keyword evidence="25" id="KW-0675">Receptor</keyword>
<sequence length="630" mass="70244">MFCGEDEFQCPGDDFGFPRCLPFMYLCDSIEDCVDGFDEQNCNTKLRCPDLENPADGSVVYDGLVVGSQATYSCNDGYRLVGGSTRTCESDGTWSGESPLCSLSGIIIHVTRTCVCVVIMPCVWDLMAVILAHVWMAMLEMVPIVTVNYEALPPLWWHKLLTPNYLCEDGEVRLIKMVGVNERLVEICYNSTWGLVCDDQWGANDTNAQVVCKQYCFESGEKGKMCPNLNDGIFWLDEVNCTGDEGRLDNCTHNNIGEHDCTLAEAVTVVCSTKVCNSTPEKDETCKDIDECAMNISNCMENSMCKNTKGSYYCMCNPGYSCGEDGNCTDIDECECGTHDCDENAICTNTIGSYDCTCREGYIGDGRTCIACNASMGIRLVHGNETSGLVEVHRNNCEWRSVCDDFWTDHDAKVACGQLGFLPYDTDDVEIRLVENTTLYSGIIELRIRDEWRSVCHDKWTDEDAQVACRSLELPSSGKLCNFVLNFCKGASSPTFSRDRVIQKSSVLKKKSDGKFEPGEEVKYWISKILKIANAEKILKIANPEKHQTHLVKSGRQGCSEMCPNLGKRVRVWCRFVGWVSGGLSVTMDGILMLQEFSAGNITCLLKVKNNPMWLLANNFNHWYACTVCL</sequence>
<keyword evidence="3" id="KW-0964">Secreted</keyword>
<evidence type="ECO:0000256" key="4">
    <source>
        <dbReference type="ARBA" id="ARBA00022536"/>
    </source>
</evidence>
<keyword evidence="26" id="KW-1185">Reference proteome</keyword>
<evidence type="ECO:0000256" key="12">
    <source>
        <dbReference type="ARBA" id="ARBA00022837"/>
    </source>
</evidence>
<dbReference type="PROSITE" id="PS50923">
    <property type="entry name" value="SUSHI"/>
    <property type="match status" value="1"/>
</dbReference>
<dbReference type="PRINTS" id="PR00258">
    <property type="entry name" value="SPERACTRCPTR"/>
</dbReference>
<dbReference type="SMART" id="SM00192">
    <property type="entry name" value="LDLa"/>
    <property type="match status" value="1"/>
</dbReference>
<protein>
    <submittedName>
        <fullName evidence="25">Scavenger receptor cysteine-rich domain superfamily protein</fullName>
    </submittedName>
</protein>
<dbReference type="Gene3D" id="4.10.400.10">
    <property type="entry name" value="Low-density Lipoprotein Receptor"/>
    <property type="match status" value="1"/>
</dbReference>
<name>A0AA35TJ68_GEOBA</name>
<evidence type="ECO:0000256" key="19">
    <source>
        <dbReference type="PROSITE-ProRule" id="PRU00124"/>
    </source>
</evidence>
<comment type="caution">
    <text evidence="25">The sequence shown here is derived from an EMBL/GenBank/DDBJ whole genome shotgun (WGS) entry which is preliminary data.</text>
</comment>
<evidence type="ECO:0000256" key="10">
    <source>
        <dbReference type="ARBA" id="ARBA00022801"/>
    </source>
</evidence>
<dbReference type="SUPFAM" id="SSF57535">
    <property type="entry name" value="Complement control module/SCR domain"/>
    <property type="match status" value="1"/>
</dbReference>